<accession>A0A0E9XYC8</accession>
<feature type="compositionally biased region" description="Polar residues" evidence="1">
    <location>
        <begin position="1"/>
        <end position="14"/>
    </location>
</feature>
<feature type="region of interest" description="Disordered" evidence="1">
    <location>
        <begin position="1"/>
        <end position="25"/>
    </location>
</feature>
<dbReference type="AlphaFoldDB" id="A0A0E9XYC8"/>
<reference evidence="2" key="2">
    <citation type="journal article" date="2015" name="Fish Shellfish Immunol.">
        <title>Early steps in the European eel (Anguilla anguilla)-Vibrio vulnificus interaction in the gills: Role of the RtxA13 toxin.</title>
        <authorList>
            <person name="Callol A."/>
            <person name="Pajuelo D."/>
            <person name="Ebbesson L."/>
            <person name="Teles M."/>
            <person name="MacKenzie S."/>
            <person name="Amaro C."/>
        </authorList>
    </citation>
    <scope>NUCLEOTIDE SEQUENCE</scope>
</reference>
<dbReference type="EMBL" id="GBXM01001864">
    <property type="protein sequence ID" value="JAI06714.1"/>
    <property type="molecule type" value="Transcribed_RNA"/>
</dbReference>
<evidence type="ECO:0000256" key="1">
    <source>
        <dbReference type="SAM" id="MobiDB-lite"/>
    </source>
</evidence>
<evidence type="ECO:0000313" key="2">
    <source>
        <dbReference type="EMBL" id="JAI06714.1"/>
    </source>
</evidence>
<organism evidence="2">
    <name type="scientific">Anguilla anguilla</name>
    <name type="common">European freshwater eel</name>
    <name type="synonym">Muraena anguilla</name>
    <dbReference type="NCBI Taxonomy" id="7936"/>
    <lineage>
        <taxon>Eukaryota</taxon>
        <taxon>Metazoa</taxon>
        <taxon>Chordata</taxon>
        <taxon>Craniata</taxon>
        <taxon>Vertebrata</taxon>
        <taxon>Euteleostomi</taxon>
        <taxon>Actinopterygii</taxon>
        <taxon>Neopterygii</taxon>
        <taxon>Teleostei</taxon>
        <taxon>Anguilliformes</taxon>
        <taxon>Anguillidae</taxon>
        <taxon>Anguilla</taxon>
    </lineage>
</organism>
<protein>
    <submittedName>
        <fullName evidence="2">Uncharacterized protein</fullName>
    </submittedName>
</protein>
<name>A0A0E9XYC8_ANGAN</name>
<sequence>MKMSFSSATSATSRKSQRLSMAPGL</sequence>
<reference evidence="2" key="1">
    <citation type="submission" date="2014-11" db="EMBL/GenBank/DDBJ databases">
        <authorList>
            <person name="Amaro Gonzalez C."/>
        </authorList>
    </citation>
    <scope>NUCLEOTIDE SEQUENCE</scope>
</reference>
<proteinExistence type="predicted"/>